<proteinExistence type="predicted"/>
<evidence type="ECO:0000313" key="3">
    <source>
        <dbReference type="Proteomes" id="UP000265581"/>
    </source>
</evidence>
<dbReference type="Pfam" id="PF03009">
    <property type="entry name" value="GDPD"/>
    <property type="match status" value="1"/>
</dbReference>
<comment type="caution">
    <text evidence="2">The sequence shown here is derived from an EMBL/GenBank/DDBJ whole genome shotgun (WGS) entry which is preliminary data.</text>
</comment>
<organism evidence="2 3">
    <name type="scientific">Aeromicrobium endophyticum</name>
    <dbReference type="NCBI Taxonomy" id="2292704"/>
    <lineage>
        <taxon>Bacteria</taxon>
        <taxon>Bacillati</taxon>
        <taxon>Actinomycetota</taxon>
        <taxon>Actinomycetes</taxon>
        <taxon>Propionibacteriales</taxon>
        <taxon>Nocardioidaceae</taxon>
        <taxon>Aeromicrobium</taxon>
    </lineage>
</organism>
<dbReference type="SUPFAM" id="SSF51695">
    <property type="entry name" value="PLC-like phosphodiesterases"/>
    <property type="match status" value="1"/>
</dbReference>
<keyword evidence="3" id="KW-1185">Reference proteome</keyword>
<dbReference type="Proteomes" id="UP000265581">
    <property type="component" value="Unassembled WGS sequence"/>
</dbReference>
<reference evidence="2 3" key="1">
    <citation type="submission" date="2018-08" db="EMBL/GenBank/DDBJ databases">
        <title>Aeromicrobium sp. M2KJ-4, whole genome shotgun sequence.</title>
        <authorList>
            <person name="Tuo L."/>
        </authorList>
    </citation>
    <scope>NUCLEOTIDE SEQUENCE [LARGE SCALE GENOMIC DNA]</scope>
    <source>
        <strain evidence="2 3">M2KJ-4</strain>
    </source>
</reference>
<dbReference type="PROSITE" id="PS51704">
    <property type="entry name" value="GP_PDE"/>
    <property type="match status" value="1"/>
</dbReference>
<dbReference type="PANTHER" id="PTHR43805:SF1">
    <property type="entry name" value="GP-PDE DOMAIN-CONTAINING PROTEIN"/>
    <property type="match status" value="1"/>
</dbReference>
<dbReference type="InterPro" id="IPR017946">
    <property type="entry name" value="PLC-like_Pdiesterase_TIM-brl"/>
</dbReference>
<dbReference type="AlphaFoldDB" id="A0A371P2C9"/>
<dbReference type="RefSeq" id="WP_119704701.1">
    <property type="nucleotide sequence ID" value="NZ_JBHSOI010000002.1"/>
</dbReference>
<name>A0A371P2C9_9ACTN</name>
<evidence type="ECO:0000313" key="2">
    <source>
        <dbReference type="EMBL" id="REK70103.1"/>
    </source>
</evidence>
<accession>A0A371P2C9</accession>
<feature type="domain" description="GP-PDE" evidence="1">
    <location>
        <begin position="9"/>
        <end position="245"/>
    </location>
</feature>
<evidence type="ECO:0000259" key="1">
    <source>
        <dbReference type="PROSITE" id="PS51704"/>
    </source>
</evidence>
<dbReference type="InterPro" id="IPR030395">
    <property type="entry name" value="GP_PDE_dom"/>
</dbReference>
<sequence length="255" mass="28162">MPGYLDPPPLALAHRGGSGVPGNVGIENSLAAFVHAYELGFRYFETDVRSSSDGVVYAIHDEALDRLTGSTDAVSALTAEALDLQRLDQREPFARLGALYETFPDARLNIDLKSDDVIEPAIELISQHRAVDRTLLASFSHRRLRRARRLLPHVATSASSLEAAAVKLLPLSLLRRISLAPVCLQVPARRGRLRVVTSTFVRKAHALQLQVHVWTIDEADEMHRLLDLGVDGIVTDRTDVLKDVLTARGSWKDPR</sequence>
<dbReference type="OrthoDB" id="5241788at2"/>
<dbReference type="Gene3D" id="3.20.20.190">
    <property type="entry name" value="Phosphatidylinositol (PI) phosphodiesterase"/>
    <property type="match status" value="1"/>
</dbReference>
<protein>
    <submittedName>
        <fullName evidence="2">Glycerophosphodiester phosphodiesterase</fullName>
    </submittedName>
</protein>
<dbReference type="GO" id="GO:0006629">
    <property type="term" value="P:lipid metabolic process"/>
    <property type="evidence" value="ECO:0007669"/>
    <property type="project" value="InterPro"/>
</dbReference>
<dbReference type="PANTHER" id="PTHR43805">
    <property type="entry name" value="GLYCEROPHOSPHORYL DIESTER PHOSPHODIESTERASE"/>
    <property type="match status" value="1"/>
</dbReference>
<gene>
    <name evidence="2" type="ORF">DX116_13090</name>
</gene>
<dbReference type="GO" id="GO:0008081">
    <property type="term" value="F:phosphoric diester hydrolase activity"/>
    <property type="evidence" value="ECO:0007669"/>
    <property type="project" value="InterPro"/>
</dbReference>
<dbReference type="EMBL" id="QUBR01000002">
    <property type="protein sequence ID" value="REK70103.1"/>
    <property type="molecule type" value="Genomic_DNA"/>
</dbReference>